<dbReference type="Proteomes" id="UP000225812">
    <property type="component" value="Segment"/>
</dbReference>
<reference evidence="1 2" key="1">
    <citation type="submission" date="2017-04" db="EMBL/GenBank/DDBJ databases">
        <title>Complete Genome Sequence of Lytic Bacteriophage SE1 Infecting Salmonella Enteritidis Isolates.</title>
        <authorList>
            <person name="Kim D."/>
            <person name="Kim Y.J."/>
            <person name="Han B.K."/>
            <person name="Kim H."/>
        </authorList>
    </citation>
    <scope>NUCLEOTIDE SEQUENCE [LARGE SCALE GENOMIC DNA]</scope>
</reference>
<dbReference type="EMBL" id="KY926791">
    <property type="protein sequence ID" value="ARM70113.1"/>
    <property type="molecule type" value="Genomic_DNA"/>
</dbReference>
<proteinExistence type="predicted"/>
<accession>A0A1W6JS65</accession>
<organism evidence="1 2">
    <name type="scientific">Salmonella phage SE1Kor</name>
    <dbReference type="NCBI Taxonomy" id="2847282"/>
    <lineage>
        <taxon>Viruses</taxon>
        <taxon>Duplodnaviria</taxon>
        <taxon>Heunggongvirae</taxon>
        <taxon>Uroviricota</taxon>
        <taxon>Caudoviricetes</taxon>
        <taxon>Queuovirinae</taxon>
        <taxon>Nonagvirus</taxon>
        <taxon>Nonagvirus SE1Kor</taxon>
    </lineage>
</organism>
<keyword evidence="2" id="KW-1185">Reference proteome</keyword>
<evidence type="ECO:0000313" key="2">
    <source>
        <dbReference type="Proteomes" id="UP000225812"/>
    </source>
</evidence>
<sequence>MKGNVIRLRAASLASKFGFGDGDIVDYFCEDNNISLDERDPHQILIKLVRIYLLPLIPHVQVYEIGTMHNPIRCEDQFVEELQSSDIYVDVTIHQLIQCINETEKDPIFMGDQCNQCQQTEQVTENRRKFMVSYSFSKAGLLTPHFGNVSVIMPDVSMESIQEVEKIIKGQIEVDKVIILNIVELEK</sequence>
<protein>
    <submittedName>
        <fullName evidence="1">Uncharacterized protein</fullName>
    </submittedName>
</protein>
<name>A0A1W6JS65_9CAUD</name>
<evidence type="ECO:0000313" key="1">
    <source>
        <dbReference type="EMBL" id="ARM70113.1"/>
    </source>
</evidence>